<dbReference type="Gene3D" id="3.40.50.2300">
    <property type="match status" value="2"/>
</dbReference>
<dbReference type="AlphaFoldDB" id="A0A369AFV6"/>
<gene>
    <name evidence="4" type="ORF">DFR45_10928</name>
</gene>
<proteinExistence type="predicted"/>
<comment type="caution">
    <text evidence="4">The sequence shown here is derived from an EMBL/GenBank/DDBJ whole genome shotgun (WGS) entry which is preliminary data.</text>
</comment>
<dbReference type="PANTHER" id="PTHR43208:SF1">
    <property type="entry name" value="ABC TRANSPORTER SUBSTRATE-BINDING PROTEIN"/>
    <property type="match status" value="1"/>
</dbReference>
<organism evidence="4 5">
    <name type="scientific">Extensimonas vulgaris</name>
    <dbReference type="NCBI Taxonomy" id="1031594"/>
    <lineage>
        <taxon>Bacteria</taxon>
        <taxon>Pseudomonadati</taxon>
        <taxon>Pseudomonadota</taxon>
        <taxon>Betaproteobacteria</taxon>
        <taxon>Burkholderiales</taxon>
        <taxon>Comamonadaceae</taxon>
        <taxon>Extensimonas</taxon>
    </lineage>
</organism>
<feature type="region of interest" description="Disordered" evidence="2">
    <location>
        <begin position="1"/>
        <end position="25"/>
    </location>
</feature>
<dbReference type="InterPro" id="IPR052910">
    <property type="entry name" value="ABC-Purine-Binding"/>
</dbReference>
<dbReference type="PANTHER" id="PTHR43208">
    <property type="entry name" value="ABC TRANSPORTER SUBSTRATE-BINDING PROTEIN"/>
    <property type="match status" value="1"/>
</dbReference>
<name>A0A369AFV6_9BURK</name>
<sequence>MTDRSNASHTTLEAQTKRCASPAHPTRRGFGASLLGLALSAAATLGLAPAPATAQTAQPKLKVAAIYTVPYEQQWVSRIHKALKAAESRGEIEYKSSESVANADYERVMREYATGGSQLIVGEVFGVEAAARKVAKDFPKVAFLAGSSGKPQAPNFSVFDNYIQEPSYLTGMIAGGMTKTNKIGMVGGFPIPEVNRLMNAFMAGAREVNPKVEFMVSFINSWFDPPKAKEATFAMIDKGADVLYAERFGVSDAAKEKGKLAIGNVINTQEQYPDTVVASALWHMEPTIDRAIQRVKEGKFSAEDYGPYSMMKYGGSSLAPLGTFEKKVPPELMAKVRAREAEIRAGKFTVKIDDSAPRSTVK</sequence>
<dbReference type="PROSITE" id="PS51318">
    <property type="entry name" value="TAT"/>
    <property type="match status" value="1"/>
</dbReference>
<keyword evidence="5" id="KW-1185">Reference proteome</keyword>
<dbReference type="EMBL" id="QPJU01000009">
    <property type="protein sequence ID" value="RCX08209.1"/>
    <property type="molecule type" value="Genomic_DNA"/>
</dbReference>
<keyword evidence="1" id="KW-0732">Signal</keyword>
<dbReference type="InterPro" id="IPR003760">
    <property type="entry name" value="PnrA-like"/>
</dbReference>
<dbReference type="Proteomes" id="UP000252174">
    <property type="component" value="Unassembled WGS sequence"/>
</dbReference>
<dbReference type="Pfam" id="PF02608">
    <property type="entry name" value="Bmp"/>
    <property type="match status" value="1"/>
</dbReference>
<dbReference type="InterPro" id="IPR006311">
    <property type="entry name" value="TAT_signal"/>
</dbReference>
<evidence type="ECO:0000313" key="4">
    <source>
        <dbReference type="EMBL" id="RCX08209.1"/>
    </source>
</evidence>
<evidence type="ECO:0000256" key="1">
    <source>
        <dbReference type="ARBA" id="ARBA00022729"/>
    </source>
</evidence>
<evidence type="ECO:0000256" key="2">
    <source>
        <dbReference type="SAM" id="MobiDB-lite"/>
    </source>
</evidence>
<evidence type="ECO:0000313" key="5">
    <source>
        <dbReference type="Proteomes" id="UP000252174"/>
    </source>
</evidence>
<feature type="compositionally biased region" description="Polar residues" evidence="2">
    <location>
        <begin position="1"/>
        <end position="14"/>
    </location>
</feature>
<dbReference type="CDD" id="cd06304">
    <property type="entry name" value="PBP1_BmpA_Med_PnrA-like"/>
    <property type="match status" value="1"/>
</dbReference>
<dbReference type="GO" id="GO:0005886">
    <property type="term" value="C:plasma membrane"/>
    <property type="evidence" value="ECO:0007669"/>
    <property type="project" value="InterPro"/>
</dbReference>
<dbReference type="OrthoDB" id="9769871at2"/>
<feature type="domain" description="ABC transporter substrate-binding protein PnrA-like" evidence="3">
    <location>
        <begin position="74"/>
        <end position="299"/>
    </location>
</feature>
<accession>A0A369AFV6</accession>
<protein>
    <submittedName>
        <fullName evidence="4">Nucleoside-binding protein</fullName>
    </submittedName>
</protein>
<reference evidence="4 5" key="1">
    <citation type="submission" date="2018-07" db="EMBL/GenBank/DDBJ databases">
        <title>Genomic Encyclopedia of Type Strains, Phase IV (KMG-IV): sequencing the most valuable type-strain genomes for metagenomic binning, comparative biology and taxonomic classification.</title>
        <authorList>
            <person name="Goeker M."/>
        </authorList>
    </citation>
    <scope>NUCLEOTIDE SEQUENCE [LARGE SCALE GENOMIC DNA]</scope>
    <source>
        <strain evidence="4 5">DSM 100911</strain>
    </source>
</reference>
<evidence type="ECO:0000259" key="3">
    <source>
        <dbReference type="Pfam" id="PF02608"/>
    </source>
</evidence>
<dbReference type="RefSeq" id="WP_114483955.1">
    <property type="nucleotide sequence ID" value="NZ_QPJU01000009.1"/>
</dbReference>